<dbReference type="HOGENOM" id="CLU_010194_2_10_11"/>
<dbReference type="PANTHER" id="PTHR42901:SF1">
    <property type="entry name" value="ALCOHOL DEHYDROGENASE"/>
    <property type="match status" value="1"/>
</dbReference>
<sequence>MTSYPDTADLAPETHRASALRPLAGTVALVTGASSGIGEGTALALAALGASVTVAARRTGRLDALVETIEGTGGRALAVTADITDERQADATVARAVETFGRLDVVVANAGVMLLGPLAGADTTEWRRMIELNTLGLMYTAHAAVPHLLDSAAHGPRQVADLVLVSSTAGRQVRDGSGAYNASKYAVTAFGEALRRELTRRHVRTSLVEPGAVETELPEHNRPEIQQRMRERYSTMERLTPADVADAIAFVVTRPRHTAVNEILIRPTEQQD</sequence>
<evidence type="ECO:0000313" key="6">
    <source>
        <dbReference type="Proteomes" id="UP000007842"/>
    </source>
</evidence>
<dbReference type="InterPro" id="IPR036291">
    <property type="entry name" value="NAD(P)-bd_dom_sf"/>
</dbReference>
<name>F8K399_STREN</name>
<dbReference type="eggNOG" id="COG4221">
    <property type="taxonomic scope" value="Bacteria"/>
</dbReference>
<dbReference type="OrthoDB" id="9775296at2"/>
<evidence type="ECO:0000256" key="3">
    <source>
        <dbReference type="RuleBase" id="RU000363"/>
    </source>
</evidence>
<keyword evidence="6" id="KW-1185">Reference proteome</keyword>
<dbReference type="Gene3D" id="3.40.50.720">
    <property type="entry name" value="NAD(P)-binding Rossmann-like Domain"/>
    <property type="match status" value="1"/>
</dbReference>
<dbReference type="Pfam" id="PF00106">
    <property type="entry name" value="adh_short"/>
    <property type="match status" value="1"/>
</dbReference>
<keyword evidence="2" id="KW-0560">Oxidoreductase</keyword>
<protein>
    <submittedName>
        <fullName evidence="5">Clavaldehyde dehydrogenase</fullName>
    </submittedName>
</protein>
<accession>G8WZ76</accession>
<dbReference type="GO" id="GO:0016616">
    <property type="term" value="F:oxidoreductase activity, acting on the CH-OH group of donors, NAD or NADP as acceptor"/>
    <property type="evidence" value="ECO:0007669"/>
    <property type="project" value="UniProtKB-ARBA"/>
</dbReference>
<dbReference type="PANTHER" id="PTHR42901">
    <property type="entry name" value="ALCOHOL DEHYDROGENASE"/>
    <property type="match status" value="1"/>
</dbReference>
<evidence type="ECO:0000259" key="4">
    <source>
        <dbReference type="SMART" id="SM00822"/>
    </source>
</evidence>
<dbReference type="KEGG" id="sct:SCAT_1452"/>
<organism evidence="5 6">
    <name type="scientific">Streptantibioticus cattleyicolor (strain ATCC 35852 / DSM 46488 / JCM 4925 / NBRC 14057 / NRRL 8057)</name>
    <name type="common">Streptomyces cattleya</name>
    <dbReference type="NCBI Taxonomy" id="1003195"/>
    <lineage>
        <taxon>Bacteria</taxon>
        <taxon>Bacillati</taxon>
        <taxon>Actinomycetota</taxon>
        <taxon>Actinomycetes</taxon>
        <taxon>Kitasatosporales</taxon>
        <taxon>Streptomycetaceae</taxon>
        <taxon>Streptantibioticus</taxon>
    </lineage>
</organism>
<feature type="domain" description="Ketoreductase" evidence="4">
    <location>
        <begin position="26"/>
        <end position="216"/>
    </location>
</feature>
<dbReference type="Proteomes" id="UP000007842">
    <property type="component" value="Chromosome"/>
</dbReference>
<evidence type="ECO:0000256" key="1">
    <source>
        <dbReference type="ARBA" id="ARBA00006484"/>
    </source>
</evidence>
<dbReference type="EMBL" id="CP003219">
    <property type="protein sequence ID" value="AEW93825.1"/>
    <property type="molecule type" value="Genomic_DNA"/>
</dbReference>
<evidence type="ECO:0000313" key="5">
    <source>
        <dbReference type="EMBL" id="AEW93825.1"/>
    </source>
</evidence>
<dbReference type="KEGG" id="scy:SCATT_14540"/>
<evidence type="ECO:0000256" key="2">
    <source>
        <dbReference type="ARBA" id="ARBA00023002"/>
    </source>
</evidence>
<accession>F8K399</accession>
<proteinExistence type="inferred from homology"/>
<gene>
    <name evidence="5" type="ordered locus">SCATT_14540</name>
</gene>
<dbReference type="InterPro" id="IPR020904">
    <property type="entry name" value="Sc_DH/Rdtase_CS"/>
</dbReference>
<dbReference type="SMART" id="SM00822">
    <property type="entry name" value="PKS_KR"/>
    <property type="match status" value="1"/>
</dbReference>
<dbReference type="InterPro" id="IPR057326">
    <property type="entry name" value="KR_dom"/>
</dbReference>
<dbReference type="STRING" id="1003195.SCATT_14540"/>
<dbReference type="PATRIC" id="fig|1003195.11.peg.3032"/>
<reference evidence="6" key="1">
    <citation type="submission" date="2011-12" db="EMBL/GenBank/DDBJ databases">
        <title>Complete genome sequence of Streptomyces cattleya strain DSM 46488.</title>
        <authorList>
            <person name="Ou H.-Y."/>
            <person name="Li P."/>
            <person name="Zhao C."/>
            <person name="O'Hagan D."/>
            <person name="Deng Z."/>
        </authorList>
    </citation>
    <scope>NUCLEOTIDE SEQUENCE [LARGE SCALE GENOMIC DNA]</scope>
    <source>
        <strain evidence="6">ATCC 35852 / DSM 46488 / JCM 4925 / NBRC 14057 / NRRL 8057</strain>
    </source>
</reference>
<dbReference type="InterPro" id="IPR002347">
    <property type="entry name" value="SDR_fam"/>
</dbReference>
<comment type="similarity">
    <text evidence="1 3">Belongs to the short-chain dehydrogenases/reductases (SDR) family.</text>
</comment>
<dbReference type="FunFam" id="3.40.50.720:FF:000047">
    <property type="entry name" value="NADP-dependent L-serine/L-allo-threonine dehydrogenase"/>
    <property type="match status" value="1"/>
</dbReference>
<dbReference type="PRINTS" id="PR00080">
    <property type="entry name" value="SDRFAMILY"/>
</dbReference>
<dbReference type="RefSeq" id="WP_014142210.1">
    <property type="nucleotide sequence ID" value="NC_016111.1"/>
</dbReference>
<dbReference type="PRINTS" id="PR00081">
    <property type="entry name" value="GDHRDH"/>
</dbReference>
<dbReference type="PROSITE" id="PS00061">
    <property type="entry name" value="ADH_SHORT"/>
    <property type="match status" value="1"/>
</dbReference>
<dbReference type="AlphaFoldDB" id="F8K399"/>
<dbReference type="SUPFAM" id="SSF51735">
    <property type="entry name" value="NAD(P)-binding Rossmann-fold domains"/>
    <property type="match status" value="1"/>
</dbReference>